<dbReference type="PROSITE" id="PS52035">
    <property type="entry name" value="PEPTIDASE_M14"/>
    <property type="match status" value="1"/>
</dbReference>
<name>A0A1S3D311_DIACI</name>
<dbReference type="GO" id="GO:0004181">
    <property type="term" value="F:metallocarboxypeptidase activity"/>
    <property type="evidence" value="ECO:0007669"/>
    <property type="project" value="InterPro"/>
</dbReference>
<comment type="cofactor">
    <cofactor evidence="1">
        <name>Zn(2+)</name>
        <dbReference type="ChEBI" id="CHEBI:29105"/>
    </cofactor>
</comment>
<evidence type="ECO:0000256" key="2">
    <source>
        <dbReference type="ARBA" id="ARBA00005988"/>
    </source>
</evidence>
<dbReference type="RefSeq" id="XP_008472355.1">
    <property type="nucleotide sequence ID" value="XM_008474133.1"/>
</dbReference>
<dbReference type="STRING" id="121845.A0A1S3D311"/>
<dbReference type="Proteomes" id="UP000079169">
    <property type="component" value="Unplaced"/>
</dbReference>
<evidence type="ECO:0000313" key="6">
    <source>
        <dbReference type="RefSeq" id="XP_008472355.1"/>
    </source>
</evidence>
<dbReference type="GO" id="GO:0006508">
    <property type="term" value="P:proteolysis"/>
    <property type="evidence" value="ECO:0007669"/>
    <property type="project" value="InterPro"/>
</dbReference>
<comment type="caution">
    <text evidence="3">Lacks conserved residue(s) required for the propagation of feature annotation.</text>
</comment>
<reference evidence="6" key="1">
    <citation type="submission" date="2025-08" db="UniProtKB">
        <authorList>
            <consortium name="RefSeq"/>
        </authorList>
    </citation>
    <scope>IDENTIFICATION</scope>
</reference>
<dbReference type="PANTHER" id="PTHR12756:SF45">
    <property type="entry name" value="CYTOSOLIC CARBOXYPEPTIDASE NNA1"/>
    <property type="match status" value="1"/>
</dbReference>
<evidence type="ECO:0000256" key="3">
    <source>
        <dbReference type="PROSITE-ProRule" id="PRU01379"/>
    </source>
</evidence>
<dbReference type="Pfam" id="PF00246">
    <property type="entry name" value="Peptidase_M14"/>
    <property type="match status" value="1"/>
</dbReference>
<dbReference type="PANTHER" id="PTHR12756">
    <property type="entry name" value="CYTOSOLIC CARBOXYPEPTIDASE"/>
    <property type="match status" value="1"/>
</dbReference>
<evidence type="ECO:0000256" key="1">
    <source>
        <dbReference type="ARBA" id="ARBA00001947"/>
    </source>
</evidence>
<proteinExistence type="inferred from homology"/>
<dbReference type="KEGG" id="dci:103509510"/>
<dbReference type="PaxDb" id="121845-A0A1S3D311"/>
<dbReference type="OMA" id="FWVDNDD"/>
<dbReference type="GO" id="GO:0008270">
    <property type="term" value="F:zinc ion binding"/>
    <property type="evidence" value="ECO:0007669"/>
    <property type="project" value="InterPro"/>
</dbReference>
<comment type="similarity">
    <text evidence="2 3">Belongs to the peptidase M14 family.</text>
</comment>
<evidence type="ECO:0000313" key="5">
    <source>
        <dbReference type="Proteomes" id="UP000079169"/>
    </source>
</evidence>
<dbReference type="GeneID" id="103509510"/>
<feature type="domain" description="Peptidase M14" evidence="4">
    <location>
        <begin position="108"/>
        <end position="274"/>
    </location>
</feature>
<evidence type="ECO:0000259" key="4">
    <source>
        <dbReference type="PROSITE" id="PS52035"/>
    </source>
</evidence>
<organism evidence="5 6">
    <name type="scientific">Diaphorina citri</name>
    <name type="common">Asian citrus psyllid</name>
    <dbReference type="NCBI Taxonomy" id="121845"/>
    <lineage>
        <taxon>Eukaryota</taxon>
        <taxon>Metazoa</taxon>
        <taxon>Ecdysozoa</taxon>
        <taxon>Arthropoda</taxon>
        <taxon>Hexapoda</taxon>
        <taxon>Insecta</taxon>
        <taxon>Pterygota</taxon>
        <taxon>Neoptera</taxon>
        <taxon>Paraneoptera</taxon>
        <taxon>Hemiptera</taxon>
        <taxon>Sternorrhyncha</taxon>
        <taxon>Psylloidea</taxon>
        <taxon>Psyllidae</taxon>
        <taxon>Diaphorininae</taxon>
        <taxon>Diaphorina</taxon>
    </lineage>
</organism>
<dbReference type="Pfam" id="PF18027">
    <property type="entry name" value="Pepdidase_M14_N"/>
    <property type="match status" value="1"/>
</dbReference>
<sequence>MACMVIEDRVHHIEYNPPYPEEYYMVTGREIQPNPVGEEAGTVVFQYYPMSAVNYFSRSCVGGNRFFVSNFQSEKSNDLRFESRFESGNLAKAVKISDNYYELYLRTDLYTNRHMQWFYFRINNTRANVYYRFSIVNLSKSESLYSVGMKPLMYSTKEAELNKIGWRRCGENITYFRNDLRKKAIVITSRVHPGETPSSWMMKGFMDFLTGDSAQAKELREKFIFKLIPMLNPDGVIVGNNRCSLTGRDLNRQYRTVIRETYPPVWHTKLLIRR</sequence>
<accession>A0A1S3D311</accession>
<dbReference type="InterPro" id="IPR040626">
    <property type="entry name" value="Pepdidase_M14_N"/>
</dbReference>
<gene>
    <name evidence="6" type="primary">LOC103509510</name>
</gene>
<dbReference type="Gene3D" id="3.40.630.10">
    <property type="entry name" value="Zn peptidases"/>
    <property type="match status" value="1"/>
</dbReference>
<dbReference type="InterPro" id="IPR000834">
    <property type="entry name" value="Peptidase_M14"/>
</dbReference>
<protein>
    <submittedName>
        <fullName evidence="6">Cytosolic carboxypeptidase Nna1-like</fullName>
    </submittedName>
</protein>
<dbReference type="AlphaFoldDB" id="A0A1S3D311"/>
<keyword evidence="5" id="KW-1185">Reference proteome</keyword>
<dbReference type="SUPFAM" id="SSF53187">
    <property type="entry name" value="Zn-dependent exopeptidases"/>
    <property type="match status" value="1"/>
</dbReference>
<dbReference type="InterPro" id="IPR050821">
    <property type="entry name" value="Cytosolic_carboxypeptidase"/>
</dbReference>